<dbReference type="SUPFAM" id="SSF53213">
    <property type="entry name" value="LigB-like"/>
    <property type="match status" value="1"/>
</dbReference>
<dbReference type="OrthoDB" id="2132071at2759"/>
<feature type="domain" description="Extradiol ring-cleavage dioxygenase class III enzyme subunit B" evidence="1">
    <location>
        <begin position="48"/>
        <end position="214"/>
    </location>
</feature>
<dbReference type="Pfam" id="PF02900">
    <property type="entry name" value="LigB"/>
    <property type="match status" value="1"/>
</dbReference>
<protein>
    <recommendedName>
        <fullName evidence="1">Extradiol ring-cleavage dioxygenase class III enzyme subunit B domain-containing protein</fullName>
    </recommendedName>
</protein>
<dbReference type="EMBL" id="LNIX01000002">
    <property type="protein sequence ID" value="OXA59983.1"/>
    <property type="molecule type" value="Genomic_DNA"/>
</dbReference>
<accession>A0A226EQT1</accession>
<dbReference type="Proteomes" id="UP000198287">
    <property type="component" value="Unassembled WGS sequence"/>
</dbReference>
<dbReference type="GO" id="GO:0008198">
    <property type="term" value="F:ferrous iron binding"/>
    <property type="evidence" value="ECO:0007669"/>
    <property type="project" value="InterPro"/>
</dbReference>
<reference evidence="2 3" key="1">
    <citation type="submission" date="2015-12" db="EMBL/GenBank/DDBJ databases">
        <title>The genome of Folsomia candida.</title>
        <authorList>
            <person name="Faddeeva A."/>
            <person name="Derks M.F."/>
            <person name="Anvar Y."/>
            <person name="Smit S."/>
            <person name="Van Straalen N."/>
            <person name="Roelofs D."/>
        </authorList>
    </citation>
    <scope>NUCLEOTIDE SEQUENCE [LARGE SCALE GENOMIC DNA]</scope>
    <source>
        <strain evidence="2 3">VU population</strain>
        <tissue evidence="2">Whole body</tissue>
    </source>
</reference>
<proteinExistence type="predicted"/>
<name>A0A226EQT1_FOLCA</name>
<comment type="caution">
    <text evidence="2">The sequence shown here is derived from an EMBL/GenBank/DDBJ whole genome shotgun (WGS) entry which is preliminary data.</text>
</comment>
<dbReference type="Gene3D" id="3.40.830.10">
    <property type="entry name" value="LigB-like"/>
    <property type="match status" value="1"/>
</dbReference>
<evidence type="ECO:0000259" key="1">
    <source>
        <dbReference type="Pfam" id="PF02900"/>
    </source>
</evidence>
<dbReference type="GO" id="GO:0016702">
    <property type="term" value="F:oxidoreductase activity, acting on single donors with incorporation of molecular oxygen, incorporation of two atoms of oxygen"/>
    <property type="evidence" value="ECO:0007669"/>
    <property type="project" value="UniProtKB-ARBA"/>
</dbReference>
<evidence type="ECO:0000313" key="2">
    <source>
        <dbReference type="EMBL" id="OXA59983.1"/>
    </source>
</evidence>
<dbReference type="InterPro" id="IPR004183">
    <property type="entry name" value="Xdiol_dOase_suB"/>
</dbReference>
<dbReference type="OMA" id="ILPHGDF"/>
<dbReference type="AlphaFoldDB" id="A0A226EQT1"/>
<organism evidence="2 3">
    <name type="scientific">Folsomia candida</name>
    <name type="common">Springtail</name>
    <dbReference type="NCBI Taxonomy" id="158441"/>
    <lineage>
        <taxon>Eukaryota</taxon>
        <taxon>Metazoa</taxon>
        <taxon>Ecdysozoa</taxon>
        <taxon>Arthropoda</taxon>
        <taxon>Hexapoda</taxon>
        <taxon>Collembola</taxon>
        <taxon>Entomobryomorpha</taxon>
        <taxon>Isotomoidea</taxon>
        <taxon>Isotomidae</taxon>
        <taxon>Proisotominae</taxon>
        <taxon>Folsomia</taxon>
    </lineage>
</organism>
<gene>
    <name evidence="2" type="ORF">Fcan01_05178</name>
</gene>
<keyword evidence="3" id="KW-1185">Reference proteome</keyword>
<evidence type="ECO:0000313" key="3">
    <source>
        <dbReference type="Proteomes" id="UP000198287"/>
    </source>
</evidence>
<sequence length="320" mass="35504">MPLVGCYIFPHGAISLDPSTRDLTKVPAYRPNTKRDCLKLHAAMNLQAKILVESKPNVIFLTTPHGLRLRENFVAHGNTMSSGSAEWDGDWVNFKADIEIDTEITIKLVDSLKESGNLIEMLMVGAPDNQKLPLNWGEAIPMWFINEAYKAQSLSPPKSVIIGMPTSYARVPEKIPDLVKIGRDIWTFLKSELQEKRVAVVVSCDLSHYHSTDPTSPYPFDPDAQPFDDLCVLWSRLDIDRDSAAEGGKSSDTLLKKAGSITDHIGSCGYTGLALLQGILASCATDPDQTIAQEFVSNFIEYSWPTYYGMLVAHFVPRMI</sequence>